<dbReference type="Gene3D" id="3.30.200.20">
    <property type="entry name" value="Phosphorylase Kinase, domain 1"/>
    <property type="match status" value="1"/>
</dbReference>
<keyword evidence="10 18" id="KW-0547">Nucleotide-binding</keyword>
<dbReference type="Pfam" id="PF00560">
    <property type="entry name" value="LRR_1"/>
    <property type="match status" value="1"/>
</dbReference>
<feature type="transmembrane region" description="Helical" evidence="19">
    <location>
        <begin position="544"/>
        <end position="568"/>
    </location>
</feature>
<keyword evidence="9" id="KW-0677">Repeat</keyword>
<sequence length="897" mass="100294">MIFKLLPPGQPSTHVSKGFNLTSPAVEMALFRGFYSVLILQVALSLAMVHAQGDQSGFISIDCGISEGSNYTDKKSGLNYVSDTGFTDSGINGEILSRYKSNTLDLQLNTLRSFPQNTRNCYTLRPEQGKGKRYLIRARFTYGNYDLKVQPPQFDLYLGSDHWSRVGFNVSWAMDYEIIHLTSSDYIYVCLVNIGLGNPFISALELRLLDSTMYADDLRSLTSSTRTNFGTSETVRYADDIYDRIWYPIAATGSKSVQTSSPISLGSSTKEKVPSKVMSTANIPKNPTDDLFYSWRATDKTQEYLMYIYFAEIEALETNQTREFDIYLNGDYWDGPISPLDHTTSTYFTKFYNSTSYEVTIRRTNNSILPPMYNAIELYNPISLQQRQTEDQDATAMWSTKSTYELKRNWQGDPCVPNYIWDGVNCSNSDPDNLRIISMNLSSSGLSGEIAPGLANLTMIRSLDLSYNNLTGSVPKFLASLDFLRILNLTGNNFTRPLPAELLEKAKNGQLSLRSAPHLFFCSDQGKTGACPKGSCKKNKKNKVVIVVIATLVALFVLLTILIVLWIAKRRRIQDPSIVPDQRIVPSKQCFTYSEVLEITKNFSDVIGKGGFGTVFSGLIGNTQAAVKMLSESSAQGYKEFQAEVHLLMSVHHKNITSLVGYCDEGKHKGIIYEYMANGNLGMHLFDGSTHILSWKKRLQIGYDAAQGLEYMHHGCKPPIVHRDVKCTNILLNENLQAKLADFGLSRAFTTEGDTHVSTVIAGTPGYLDPEYFTTNRLTEKSDVYSFGVVLMELITGRPAISADIYIINWVKSMVEKGSVEDIIDPRLHGDFETNTAWKVVELAMACVDSSSVERPTMNDVVMDLKDCLKAEKGATPNNLNQNMSLSFESMRIPNLR</sequence>
<dbReference type="Pfam" id="PF12819">
    <property type="entry name" value="Malectin_like"/>
    <property type="match status" value="1"/>
</dbReference>
<keyword evidence="22" id="KW-1185">Reference proteome</keyword>
<dbReference type="SUPFAM" id="SSF52058">
    <property type="entry name" value="L domain-like"/>
    <property type="match status" value="1"/>
</dbReference>
<dbReference type="InterPro" id="IPR001245">
    <property type="entry name" value="Ser-Thr/Tyr_kinase_cat_dom"/>
</dbReference>
<evidence type="ECO:0000313" key="21">
    <source>
        <dbReference type="EMBL" id="KAK9051257.1"/>
    </source>
</evidence>
<dbReference type="GO" id="GO:0004674">
    <property type="term" value="F:protein serine/threonine kinase activity"/>
    <property type="evidence" value="ECO:0007669"/>
    <property type="project" value="UniProtKB-KW"/>
</dbReference>
<keyword evidence="7 19" id="KW-0812">Transmembrane</keyword>
<gene>
    <name evidence="21" type="ORF">SSX86_027884</name>
</gene>
<dbReference type="GO" id="GO:0016020">
    <property type="term" value="C:membrane"/>
    <property type="evidence" value="ECO:0007669"/>
    <property type="project" value="UniProtKB-SubCell"/>
</dbReference>
<dbReference type="SUPFAM" id="SSF56112">
    <property type="entry name" value="Protein kinase-like (PK-like)"/>
    <property type="match status" value="1"/>
</dbReference>
<evidence type="ECO:0000256" key="15">
    <source>
        <dbReference type="ARBA" id="ARBA00023170"/>
    </source>
</evidence>
<accession>A0AAP0CC02</accession>
<feature type="domain" description="Protein kinase" evidence="20">
    <location>
        <begin position="601"/>
        <end position="869"/>
    </location>
</feature>
<evidence type="ECO:0000256" key="9">
    <source>
        <dbReference type="ARBA" id="ARBA00022737"/>
    </source>
</evidence>
<dbReference type="AlphaFoldDB" id="A0AAP0CC02"/>
<dbReference type="Proteomes" id="UP001408789">
    <property type="component" value="Unassembled WGS sequence"/>
</dbReference>
<dbReference type="Gene3D" id="3.80.10.10">
    <property type="entry name" value="Ribonuclease Inhibitor"/>
    <property type="match status" value="1"/>
</dbReference>
<dbReference type="EMBL" id="JBCNJP010000027">
    <property type="protein sequence ID" value="KAK9051257.1"/>
    <property type="molecule type" value="Genomic_DNA"/>
</dbReference>
<keyword evidence="12 18" id="KW-0067">ATP-binding</keyword>
<comment type="subcellular location">
    <subcellularLocation>
        <location evidence="1">Membrane</location>
        <topology evidence="1">Single-pass membrane protein</topology>
    </subcellularLocation>
</comment>
<evidence type="ECO:0000256" key="6">
    <source>
        <dbReference type="ARBA" id="ARBA00022679"/>
    </source>
</evidence>
<evidence type="ECO:0000256" key="19">
    <source>
        <dbReference type="SAM" id="Phobius"/>
    </source>
</evidence>
<evidence type="ECO:0000313" key="22">
    <source>
        <dbReference type="Proteomes" id="UP001408789"/>
    </source>
</evidence>
<evidence type="ECO:0000256" key="16">
    <source>
        <dbReference type="ARBA" id="ARBA00047899"/>
    </source>
</evidence>
<dbReference type="InterPro" id="IPR017441">
    <property type="entry name" value="Protein_kinase_ATP_BS"/>
</dbReference>
<keyword evidence="14 19" id="KW-0472">Membrane</keyword>
<protein>
    <recommendedName>
        <fullName evidence="2">non-specific serine/threonine protein kinase</fullName>
        <ecNumber evidence="2">2.7.11.1</ecNumber>
    </recommendedName>
</protein>
<evidence type="ECO:0000256" key="7">
    <source>
        <dbReference type="ARBA" id="ARBA00022692"/>
    </source>
</evidence>
<evidence type="ECO:0000256" key="1">
    <source>
        <dbReference type="ARBA" id="ARBA00004167"/>
    </source>
</evidence>
<keyword evidence="4" id="KW-0597">Phosphoprotein</keyword>
<organism evidence="21 22">
    <name type="scientific">Deinandra increscens subsp. villosa</name>
    <dbReference type="NCBI Taxonomy" id="3103831"/>
    <lineage>
        <taxon>Eukaryota</taxon>
        <taxon>Viridiplantae</taxon>
        <taxon>Streptophyta</taxon>
        <taxon>Embryophyta</taxon>
        <taxon>Tracheophyta</taxon>
        <taxon>Spermatophyta</taxon>
        <taxon>Magnoliopsida</taxon>
        <taxon>eudicotyledons</taxon>
        <taxon>Gunneridae</taxon>
        <taxon>Pentapetalae</taxon>
        <taxon>asterids</taxon>
        <taxon>campanulids</taxon>
        <taxon>Asterales</taxon>
        <taxon>Asteraceae</taxon>
        <taxon>Asteroideae</taxon>
        <taxon>Heliantheae alliance</taxon>
        <taxon>Madieae</taxon>
        <taxon>Madiinae</taxon>
        <taxon>Deinandra</taxon>
    </lineage>
</organism>
<evidence type="ECO:0000256" key="2">
    <source>
        <dbReference type="ARBA" id="ARBA00012513"/>
    </source>
</evidence>
<keyword evidence="15" id="KW-0675">Receptor</keyword>
<dbReference type="FunFam" id="3.80.10.10:FF:000129">
    <property type="entry name" value="Leucine-rich repeat receptor-like kinase"/>
    <property type="match status" value="1"/>
</dbReference>
<proteinExistence type="predicted"/>
<dbReference type="PANTHER" id="PTHR45631">
    <property type="entry name" value="OS07G0107800 PROTEIN-RELATED"/>
    <property type="match status" value="1"/>
</dbReference>
<dbReference type="PANTHER" id="PTHR45631:SF202">
    <property type="entry name" value="SENESCENCE-INDUCED RECEPTOR-LIKE SERINE_THREONINE-PROTEIN KINASE"/>
    <property type="match status" value="1"/>
</dbReference>
<dbReference type="SMART" id="SM00220">
    <property type="entry name" value="S_TKc"/>
    <property type="match status" value="1"/>
</dbReference>
<evidence type="ECO:0000256" key="3">
    <source>
        <dbReference type="ARBA" id="ARBA00022527"/>
    </source>
</evidence>
<dbReference type="InterPro" id="IPR000719">
    <property type="entry name" value="Prot_kinase_dom"/>
</dbReference>
<dbReference type="EC" id="2.7.11.1" evidence="2"/>
<evidence type="ECO:0000256" key="11">
    <source>
        <dbReference type="ARBA" id="ARBA00022777"/>
    </source>
</evidence>
<dbReference type="Pfam" id="PF07714">
    <property type="entry name" value="PK_Tyr_Ser-Thr"/>
    <property type="match status" value="1"/>
</dbReference>
<comment type="catalytic activity">
    <reaction evidence="16">
        <text>L-threonyl-[protein] + ATP = O-phospho-L-threonyl-[protein] + ADP + H(+)</text>
        <dbReference type="Rhea" id="RHEA:46608"/>
        <dbReference type="Rhea" id="RHEA-COMP:11060"/>
        <dbReference type="Rhea" id="RHEA-COMP:11605"/>
        <dbReference type="ChEBI" id="CHEBI:15378"/>
        <dbReference type="ChEBI" id="CHEBI:30013"/>
        <dbReference type="ChEBI" id="CHEBI:30616"/>
        <dbReference type="ChEBI" id="CHEBI:61977"/>
        <dbReference type="ChEBI" id="CHEBI:456216"/>
        <dbReference type="EC" id="2.7.11.1"/>
    </reaction>
</comment>
<keyword evidence="8" id="KW-0732">Signal</keyword>
<evidence type="ECO:0000256" key="4">
    <source>
        <dbReference type="ARBA" id="ARBA00022553"/>
    </source>
</evidence>
<comment type="catalytic activity">
    <reaction evidence="17">
        <text>L-seryl-[protein] + ATP = O-phospho-L-seryl-[protein] + ADP + H(+)</text>
        <dbReference type="Rhea" id="RHEA:17989"/>
        <dbReference type="Rhea" id="RHEA-COMP:9863"/>
        <dbReference type="Rhea" id="RHEA-COMP:11604"/>
        <dbReference type="ChEBI" id="CHEBI:15378"/>
        <dbReference type="ChEBI" id="CHEBI:29999"/>
        <dbReference type="ChEBI" id="CHEBI:30616"/>
        <dbReference type="ChEBI" id="CHEBI:83421"/>
        <dbReference type="ChEBI" id="CHEBI:456216"/>
        <dbReference type="EC" id="2.7.11.1"/>
    </reaction>
</comment>
<dbReference type="InterPro" id="IPR024788">
    <property type="entry name" value="Malectin-like_Carb-bd_dom"/>
</dbReference>
<evidence type="ECO:0000259" key="20">
    <source>
        <dbReference type="PROSITE" id="PS50011"/>
    </source>
</evidence>
<keyword evidence="3" id="KW-0723">Serine/threonine-protein kinase</keyword>
<dbReference type="FunFam" id="1.10.510.10:FF:000146">
    <property type="entry name" value="LRR receptor-like serine/threonine-protein kinase IOS1"/>
    <property type="match status" value="1"/>
</dbReference>
<dbReference type="InterPro" id="IPR011009">
    <property type="entry name" value="Kinase-like_dom_sf"/>
</dbReference>
<keyword evidence="5" id="KW-0433">Leucine-rich repeat</keyword>
<dbReference type="CDD" id="cd14066">
    <property type="entry name" value="STKc_IRAK"/>
    <property type="match status" value="1"/>
</dbReference>
<evidence type="ECO:0000256" key="10">
    <source>
        <dbReference type="ARBA" id="ARBA00022741"/>
    </source>
</evidence>
<dbReference type="GO" id="GO:0005524">
    <property type="term" value="F:ATP binding"/>
    <property type="evidence" value="ECO:0007669"/>
    <property type="project" value="UniProtKB-UniRule"/>
</dbReference>
<evidence type="ECO:0000256" key="14">
    <source>
        <dbReference type="ARBA" id="ARBA00023136"/>
    </source>
</evidence>
<keyword evidence="6" id="KW-0808">Transferase</keyword>
<evidence type="ECO:0000256" key="8">
    <source>
        <dbReference type="ARBA" id="ARBA00022729"/>
    </source>
</evidence>
<dbReference type="InterPro" id="IPR001611">
    <property type="entry name" value="Leu-rich_rpt"/>
</dbReference>
<evidence type="ECO:0000256" key="18">
    <source>
        <dbReference type="PROSITE-ProRule" id="PRU10141"/>
    </source>
</evidence>
<dbReference type="InterPro" id="IPR008271">
    <property type="entry name" value="Ser/Thr_kinase_AS"/>
</dbReference>
<evidence type="ECO:0000256" key="5">
    <source>
        <dbReference type="ARBA" id="ARBA00022614"/>
    </source>
</evidence>
<dbReference type="InterPro" id="IPR032675">
    <property type="entry name" value="LRR_dom_sf"/>
</dbReference>
<keyword evidence="11" id="KW-0418">Kinase</keyword>
<dbReference type="Gene3D" id="1.10.510.10">
    <property type="entry name" value="Transferase(Phosphotransferase) domain 1"/>
    <property type="match status" value="1"/>
</dbReference>
<dbReference type="PROSITE" id="PS00108">
    <property type="entry name" value="PROTEIN_KINASE_ST"/>
    <property type="match status" value="1"/>
</dbReference>
<evidence type="ECO:0000256" key="17">
    <source>
        <dbReference type="ARBA" id="ARBA00048679"/>
    </source>
</evidence>
<feature type="binding site" evidence="18">
    <location>
        <position position="628"/>
    </location>
    <ligand>
        <name>ATP</name>
        <dbReference type="ChEBI" id="CHEBI:30616"/>
    </ligand>
</feature>
<evidence type="ECO:0000256" key="13">
    <source>
        <dbReference type="ARBA" id="ARBA00022989"/>
    </source>
</evidence>
<dbReference type="PROSITE" id="PS00107">
    <property type="entry name" value="PROTEIN_KINASE_ATP"/>
    <property type="match status" value="1"/>
</dbReference>
<reference evidence="21 22" key="1">
    <citation type="submission" date="2024-04" db="EMBL/GenBank/DDBJ databases">
        <title>The reference genome of an endangered Asteraceae, Deinandra increscens subsp. villosa, native to the Central Coast of California.</title>
        <authorList>
            <person name="Guilliams M."/>
            <person name="Hasenstab-Lehman K."/>
            <person name="Meyer R."/>
            <person name="Mcevoy S."/>
        </authorList>
    </citation>
    <scope>NUCLEOTIDE SEQUENCE [LARGE SCALE GENOMIC DNA]</scope>
    <source>
        <tissue evidence="21">Leaf</tissue>
    </source>
</reference>
<evidence type="ECO:0000256" key="12">
    <source>
        <dbReference type="ARBA" id="ARBA00022840"/>
    </source>
</evidence>
<dbReference type="PROSITE" id="PS50011">
    <property type="entry name" value="PROTEIN_KINASE_DOM"/>
    <property type="match status" value="1"/>
</dbReference>
<keyword evidence="13 19" id="KW-1133">Transmembrane helix</keyword>
<name>A0AAP0CC02_9ASTR</name>
<comment type="caution">
    <text evidence="21">The sequence shown here is derived from an EMBL/GenBank/DDBJ whole genome shotgun (WGS) entry which is preliminary data.</text>
</comment>